<dbReference type="OrthoDB" id="2985014at2759"/>
<dbReference type="Proteomes" id="UP000559027">
    <property type="component" value="Unassembled WGS sequence"/>
</dbReference>
<evidence type="ECO:0000256" key="2">
    <source>
        <dbReference type="ARBA" id="ARBA00022448"/>
    </source>
</evidence>
<dbReference type="PANTHER" id="PTHR43791:SF85">
    <property type="entry name" value="TRANSPORTER, PUTATIVE (AFU_ORTHOLOGUE AFUA_6G00710)-RELATED"/>
    <property type="match status" value="1"/>
</dbReference>
<comment type="caution">
    <text evidence="8">The sequence shown here is derived from an EMBL/GenBank/DDBJ whole genome shotgun (WGS) entry which is preliminary data.</text>
</comment>
<feature type="domain" description="Major facilitator superfamily (MFS) profile" evidence="7">
    <location>
        <begin position="1"/>
        <end position="414"/>
    </location>
</feature>
<evidence type="ECO:0000313" key="9">
    <source>
        <dbReference type="Proteomes" id="UP000559027"/>
    </source>
</evidence>
<keyword evidence="5 6" id="KW-0472">Membrane</keyword>
<evidence type="ECO:0000256" key="1">
    <source>
        <dbReference type="ARBA" id="ARBA00004141"/>
    </source>
</evidence>
<feature type="transmembrane region" description="Helical" evidence="6">
    <location>
        <begin position="23"/>
        <end position="43"/>
    </location>
</feature>
<keyword evidence="3 6" id="KW-0812">Transmembrane</keyword>
<dbReference type="Pfam" id="PF07690">
    <property type="entry name" value="MFS_1"/>
    <property type="match status" value="1"/>
</dbReference>
<gene>
    <name evidence="8" type="ORF">D9756_003668</name>
</gene>
<proteinExistence type="predicted"/>
<dbReference type="InterPro" id="IPR036259">
    <property type="entry name" value="MFS_trans_sf"/>
</dbReference>
<dbReference type="PROSITE" id="PS50850">
    <property type="entry name" value="MFS"/>
    <property type="match status" value="1"/>
</dbReference>
<evidence type="ECO:0000313" key="8">
    <source>
        <dbReference type="EMBL" id="KAF5355979.1"/>
    </source>
</evidence>
<keyword evidence="2" id="KW-0813">Transport</keyword>
<dbReference type="SUPFAM" id="SSF103473">
    <property type="entry name" value="MFS general substrate transporter"/>
    <property type="match status" value="1"/>
</dbReference>
<keyword evidence="4 6" id="KW-1133">Transmembrane helix</keyword>
<keyword evidence="9" id="KW-1185">Reference proteome</keyword>
<dbReference type="InterPro" id="IPR020846">
    <property type="entry name" value="MFS_dom"/>
</dbReference>
<dbReference type="AlphaFoldDB" id="A0A8H5G0L2"/>
<dbReference type="FunFam" id="1.20.1250.20:FF:000057">
    <property type="entry name" value="MFS general substrate transporter"/>
    <property type="match status" value="1"/>
</dbReference>
<protein>
    <recommendedName>
        <fullName evidence="7">Major facilitator superfamily (MFS) profile domain-containing protein</fullName>
    </recommendedName>
</protein>
<feature type="transmembrane region" description="Helical" evidence="6">
    <location>
        <begin position="270"/>
        <end position="292"/>
    </location>
</feature>
<dbReference type="PANTHER" id="PTHR43791">
    <property type="entry name" value="PERMEASE-RELATED"/>
    <property type="match status" value="1"/>
</dbReference>
<feature type="transmembrane region" description="Helical" evidence="6">
    <location>
        <begin position="75"/>
        <end position="98"/>
    </location>
</feature>
<feature type="transmembrane region" description="Helical" evidence="6">
    <location>
        <begin position="110"/>
        <end position="131"/>
    </location>
</feature>
<evidence type="ECO:0000256" key="6">
    <source>
        <dbReference type="SAM" id="Phobius"/>
    </source>
</evidence>
<feature type="transmembrane region" description="Helical" evidence="6">
    <location>
        <begin position="215"/>
        <end position="239"/>
    </location>
</feature>
<sequence>MTGNAKIAGLEADLGLTDRQYKIVVTALYVPYILSEVPANLILRHVGPRWFLPTILTVWGAITCLQGTVTNFSGLLAARFFLGMVEGPMLPCIVLYLSSFYTRQELSLRIAAFFTSTSLAGAFSGLLAAGLSKMDGVGGKSGWQWIFILEGLLTFVIGFSGYFLIPSTPAEARFLTEEEKEAITAHIERDRPVLLNGGHFHLKEVGRALISPQVVMLNIINFFDGTTIFGLAIFMPTIVNTLGFPPIRSQLLTVGPFAAAFVGTNHRFTLYGSLFLTASGVYSIPPVSCAWISNNSEPHYRRATAIASTAVFTNCGGILSTWLFPASEAPKFRNTSIINLVFILLLGLTAVANGLMLHRFNKRKQDPARRQELLAPYFESVKADSESDHSRTEEANKRAWLDLGDKHPDFKYVL</sequence>
<reference evidence="8 9" key="1">
    <citation type="journal article" date="2020" name="ISME J.">
        <title>Uncovering the hidden diversity of litter-decomposition mechanisms in mushroom-forming fungi.</title>
        <authorList>
            <person name="Floudas D."/>
            <person name="Bentzer J."/>
            <person name="Ahren D."/>
            <person name="Johansson T."/>
            <person name="Persson P."/>
            <person name="Tunlid A."/>
        </authorList>
    </citation>
    <scope>NUCLEOTIDE SEQUENCE [LARGE SCALE GENOMIC DNA]</scope>
    <source>
        <strain evidence="8 9">CBS 146.42</strain>
    </source>
</reference>
<accession>A0A8H5G0L2</accession>
<dbReference type="Gene3D" id="1.20.1250.20">
    <property type="entry name" value="MFS general substrate transporter like domains"/>
    <property type="match status" value="1"/>
</dbReference>
<evidence type="ECO:0000256" key="5">
    <source>
        <dbReference type="ARBA" id="ARBA00023136"/>
    </source>
</evidence>
<organism evidence="8 9">
    <name type="scientific">Leucocoprinus leucothites</name>
    <dbReference type="NCBI Taxonomy" id="201217"/>
    <lineage>
        <taxon>Eukaryota</taxon>
        <taxon>Fungi</taxon>
        <taxon>Dikarya</taxon>
        <taxon>Basidiomycota</taxon>
        <taxon>Agaricomycotina</taxon>
        <taxon>Agaricomycetes</taxon>
        <taxon>Agaricomycetidae</taxon>
        <taxon>Agaricales</taxon>
        <taxon>Agaricineae</taxon>
        <taxon>Agaricaceae</taxon>
        <taxon>Leucocoprinus</taxon>
    </lineage>
</organism>
<feature type="transmembrane region" description="Helical" evidence="6">
    <location>
        <begin position="336"/>
        <end position="357"/>
    </location>
</feature>
<feature type="transmembrane region" description="Helical" evidence="6">
    <location>
        <begin position="143"/>
        <end position="165"/>
    </location>
</feature>
<feature type="transmembrane region" description="Helical" evidence="6">
    <location>
        <begin position="304"/>
        <end position="324"/>
    </location>
</feature>
<comment type="subcellular location">
    <subcellularLocation>
        <location evidence="1">Membrane</location>
        <topology evidence="1">Multi-pass membrane protein</topology>
    </subcellularLocation>
</comment>
<evidence type="ECO:0000259" key="7">
    <source>
        <dbReference type="PROSITE" id="PS50850"/>
    </source>
</evidence>
<dbReference type="EMBL" id="JAACJO010000007">
    <property type="protein sequence ID" value="KAF5355979.1"/>
    <property type="molecule type" value="Genomic_DNA"/>
</dbReference>
<evidence type="ECO:0000256" key="4">
    <source>
        <dbReference type="ARBA" id="ARBA00022989"/>
    </source>
</evidence>
<dbReference type="GO" id="GO:0016020">
    <property type="term" value="C:membrane"/>
    <property type="evidence" value="ECO:0007669"/>
    <property type="project" value="UniProtKB-SubCell"/>
</dbReference>
<dbReference type="InterPro" id="IPR011701">
    <property type="entry name" value="MFS"/>
</dbReference>
<evidence type="ECO:0000256" key="3">
    <source>
        <dbReference type="ARBA" id="ARBA00022692"/>
    </source>
</evidence>
<dbReference type="GO" id="GO:0022857">
    <property type="term" value="F:transmembrane transporter activity"/>
    <property type="evidence" value="ECO:0007669"/>
    <property type="project" value="InterPro"/>
</dbReference>
<name>A0A8H5G0L2_9AGAR</name>